<dbReference type="AlphaFoldDB" id="A0A939KHS6"/>
<feature type="domain" description="HTH gntR-type" evidence="4">
    <location>
        <begin position="4"/>
        <end position="71"/>
    </location>
</feature>
<proteinExistence type="predicted"/>
<evidence type="ECO:0000313" key="6">
    <source>
        <dbReference type="Proteomes" id="UP000664218"/>
    </source>
</evidence>
<dbReference type="PROSITE" id="PS50949">
    <property type="entry name" value="HTH_GNTR"/>
    <property type="match status" value="1"/>
</dbReference>
<dbReference type="Proteomes" id="UP000664218">
    <property type="component" value="Unassembled WGS sequence"/>
</dbReference>
<protein>
    <submittedName>
        <fullName evidence="5">GntR family transcriptional regulator</fullName>
    </submittedName>
</protein>
<evidence type="ECO:0000256" key="2">
    <source>
        <dbReference type="ARBA" id="ARBA00023125"/>
    </source>
</evidence>
<dbReference type="SMART" id="SM00345">
    <property type="entry name" value="HTH_GNTR"/>
    <property type="match status" value="1"/>
</dbReference>
<reference evidence="5" key="1">
    <citation type="submission" date="2021-03" db="EMBL/GenBank/DDBJ databases">
        <title>Proteiniclasticum marinus sp. nov., isolated from tidal flat sediment.</title>
        <authorList>
            <person name="Namirimu T."/>
            <person name="Yang J.-A."/>
            <person name="Yang S.-H."/>
            <person name="Kim Y.-J."/>
            <person name="Kwon K.K."/>
        </authorList>
    </citation>
    <scope>NUCLEOTIDE SEQUENCE</scope>
    <source>
        <strain evidence="5">SCR006</strain>
    </source>
</reference>
<dbReference type="SUPFAM" id="SSF46785">
    <property type="entry name" value="Winged helix' DNA-binding domain"/>
    <property type="match status" value="1"/>
</dbReference>
<dbReference type="InterPro" id="IPR036390">
    <property type="entry name" value="WH_DNA-bd_sf"/>
</dbReference>
<evidence type="ECO:0000256" key="1">
    <source>
        <dbReference type="ARBA" id="ARBA00023015"/>
    </source>
</evidence>
<evidence type="ECO:0000256" key="3">
    <source>
        <dbReference type="ARBA" id="ARBA00023163"/>
    </source>
</evidence>
<dbReference type="PANTHER" id="PTHR43537:SF5">
    <property type="entry name" value="UXU OPERON TRANSCRIPTIONAL REGULATOR"/>
    <property type="match status" value="1"/>
</dbReference>
<dbReference type="GO" id="GO:0003700">
    <property type="term" value="F:DNA-binding transcription factor activity"/>
    <property type="evidence" value="ECO:0007669"/>
    <property type="project" value="InterPro"/>
</dbReference>
<dbReference type="InterPro" id="IPR011711">
    <property type="entry name" value="GntR_C"/>
</dbReference>
<dbReference type="GO" id="GO:0003677">
    <property type="term" value="F:DNA binding"/>
    <property type="evidence" value="ECO:0007669"/>
    <property type="project" value="UniProtKB-KW"/>
</dbReference>
<dbReference type="InterPro" id="IPR008920">
    <property type="entry name" value="TF_FadR/GntR_C"/>
</dbReference>
<organism evidence="5 6">
    <name type="scientific">Proteiniclasticum aestuarii</name>
    <dbReference type="NCBI Taxonomy" id="2817862"/>
    <lineage>
        <taxon>Bacteria</taxon>
        <taxon>Bacillati</taxon>
        <taxon>Bacillota</taxon>
        <taxon>Clostridia</taxon>
        <taxon>Eubacteriales</taxon>
        <taxon>Clostridiaceae</taxon>
        <taxon>Proteiniclasticum</taxon>
    </lineage>
</organism>
<gene>
    <name evidence="5" type="ORF">J3A84_12385</name>
</gene>
<dbReference type="Pfam" id="PF00392">
    <property type="entry name" value="GntR"/>
    <property type="match status" value="1"/>
</dbReference>
<dbReference type="Gene3D" id="1.10.10.10">
    <property type="entry name" value="Winged helix-like DNA-binding domain superfamily/Winged helix DNA-binding domain"/>
    <property type="match status" value="1"/>
</dbReference>
<dbReference type="SUPFAM" id="SSF48008">
    <property type="entry name" value="GntR ligand-binding domain-like"/>
    <property type="match status" value="1"/>
</dbReference>
<accession>A0A939KHS6</accession>
<dbReference type="InterPro" id="IPR000524">
    <property type="entry name" value="Tscrpt_reg_HTH_GntR"/>
</dbReference>
<dbReference type="Pfam" id="PF07729">
    <property type="entry name" value="FCD"/>
    <property type="match status" value="1"/>
</dbReference>
<keyword evidence="1" id="KW-0805">Transcription regulation</keyword>
<dbReference type="InterPro" id="IPR036388">
    <property type="entry name" value="WH-like_DNA-bd_sf"/>
</dbReference>
<keyword evidence="2" id="KW-0238">DNA-binding</keyword>
<keyword evidence="3" id="KW-0804">Transcription</keyword>
<dbReference type="PRINTS" id="PR00035">
    <property type="entry name" value="HTHGNTR"/>
</dbReference>
<sequence length="215" mass="24644">MGIMSKTDSVYKMLKSEIVNGSIKPSQNLPEKELSEKYEVSRNTIKKALLMLEKENLVIIEPNKGAKVRAYSLTEVLEYLELRAVLEGFIARSATIHFTQEKLNEMQEILNIMKGHLEQNELLLYSQNNQKFHKVIYDACPNRTAVEMTLALKSQMSKYNMKTILIPGRDAQSFSEHSAILSAIQNKNADLAESLMILHIHNVRKTFSENYSFLF</sequence>
<dbReference type="Gene3D" id="1.20.120.530">
    <property type="entry name" value="GntR ligand-binding domain-like"/>
    <property type="match status" value="1"/>
</dbReference>
<evidence type="ECO:0000259" key="4">
    <source>
        <dbReference type="PROSITE" id="PS50949"/>
    </source>
</evidence>
<dbReference type="SMART" id="SM00895">
    <property type="entry name" value="FCD"/>
    <property type="match status" value="1"/>
</dbReference>
<comment type="caution">
    <text evidence="5">The sequence shown here is derived from an EMBL/GenBank/DDBJ whole genome shotgun (WGS) entry which is preliminary data.</text>
</comment>
<dbReference type="CDD" id="cd07377">
    <property type="entry name" value="WHTH_GntR"/>
    <property type="match status" value="1"/>
</dbReference>
<dbReference type="PANTHER" id="PTHR43537">
    <property type="entry name" value="TRANSCRIPTIONAL REGULATOR, GNTR FAMILY"/>
    <property type="match status" value="1"/>
</dbReference>
<dbReference type="EMBL" id="JAFNJU010000010">
    <property type="protein sequence ID" value="MBO1265829.1"/>
    <property type="molecule type" value="Genomic_DNA"/>
</dbReference>
<name>A0A939KHS6_9CLOT</name>
<evidence type="ECO:0000313" key="5">
    <source>
        <dbReference type="EMBL" id="MBO1265829.1"/>
    </source>
</evidence>
<keyword evidence="6" id="KW-1185">Reference proteome</keyword>